<dbReference type="OMA" id="RFRAGPY"/>
<organism evidence="2 3">
    <name type="scientific">Debaryomyces hansenii (strain ATCC 36239 / CBS 767 / BCRC 21394 / JCM 1990 / NBRC 0083 / IGC 2968)</name>
    <name type="common">Yeast</name>
    <name type="synonym">Torulaspora hansenii</name>
    <dbReference type="NCBI Taxonomy" id="284592"/>
    <lineage>
        <taxon>Eukaryota</taxon>
        <taxon>Fungi</taxon>
        <taxon>Dikarya</taxon>
        <taxon>Ascomycota</taxon>
        <taxon>Saccharomycotina</taxon>
        <taxon>Pichiomycetes</taxon>
        <taxon>Debaryomycetaceae</taxon>
        <taxon>Debaryomyces</taxon>
    </lineage>
</organism>
<evidence type="ECO:0000256" key="1">
    <source>
        <dbReference type="ARBA" id="ARBA00022741"/>
    </source>
</evidence>
<dbReference type="PRINTS" id="PR00449">
    <property type="entry name" value="RASTRNSFRMNG"/>
</dbReference>
<dbReference type="NCBIfam" id="TIGR00231">
    <property type="entry name" value="small_GTP"/>
    <property type="match status" value="1"/>
</dbReference>
<dbReference type="SUPFAM" id="SSF52540">
    <property type="entry name" value="P-loop containing nucleoside triphosphate hydrolases"/>
    <property type="match status" value="1"/>
</dbReference>
<dbReference type="PROSITE" id="PS51417">
    <property type="entry name" value="ARF"/>
    <property type="match status" value="1"/>
</dbReference>
<dbReference type="eggNOG" id="KOG0092">
    <property type="taxonomic scope" value="Eukaryota"/>
</dbReference>
<dbReference type="Pfam" id="PF00071">
    <property type="entry name" value="Ras"/>
    <property type="match status" value="1"/>
</dbReference>
<dbReference type="EMBL" id="CR382133">
    <property type="protein sequence ID" value="CAG84385.2"/>
    <property type="molecule type" value="Genomic_DNA"/>
</dbReference>
<dbReference type="InParanoid" id="Q6BZD6"/>
<dbReference type="InterPro" id="IPR001806">
    <property type="entry name" value="Small_GTPase"/>
</dbReference>
<dbReference type="FunFam" id="3.40.50.300:FF:000808">
    <property type="entry name" value="Small GTP-binding protein, putative"/>
    <property type="match status" value="1"/>
</dbReference>
<dbReference type="Gene3D" id="3.40.50.300">
    <property type="entry name" value="P-loop containing nucleotide triphosphate hydrolases"/>
    <property type="match status" value="1"/>
</dbReference>
<dbReference type="GeneID" id="2899307"/>
<dbReference type="SMART" id="SM00174">
    <property type="entry name" value="RHO"/>
    <property type="match status" value="1"/>
</dbReference>
<accession>Q6BZD6</accession>
<dbReference type="RefSeq" id="XP_456433.2">
    <property type="nucleotide sequence ID" value="XM_456433.1"/>
</dbReference>
<evidence type="ECO:0000313" key="3">
    <source>
        <dbReference type="Proteomes" id="UP000000599"/>
    </source>
</evidence>
<sequence>MATSKSPPYKIVILGDSSVGKTSLVHRFTTNKFDEHTANTIGAAFITKEHHSNNNPEKKVKFEIWDTAGQERYRSLTPMYYRNAKTALVCFDLSNMEETFDKAKYWIEQLQINANDQDIKIKLIGNKNDIDSSSDPSDYISSLASTMKFYKTSAKTGEGIDELFDEVVDDIDEEFFTEYYKNQDNEANNSQRPGMINVFNSRFGDTTNNNKCC</sequence>
<keyword evidence="3" id="KW-1185">Reference proteome</keyword>
<keyword evidence="1" id="KW-0547">Nucleotide-binding</keyword>
<dbReference type="InterPro" id="IPR027417">
    <property type="entry name" value="P-loop_NTPase"/>
</dbReference>
<dbReference type="SMART" id="SM00175">
    <property type="entry name" value="RAB"/>
    <property type="match status" value="1"/>
</dbReference>
<reference evidence="2 3" key="1">
    <citation type="journal article" date="2004" name="Nature">
        <title>Genome evolution in yeasts.</title>
        <authorList>
            <consortium name="Genolevures"/>
            <person name="Dujon B."/>
            <person name="Sherman D."/>
            <person name="Fischer G."/>
            <person name="Durrens P."/>
            <person name="Casaregola S."/>
            <person name="Lafontaine I."/>
            <person name="de Montigny J."/>
            <person name="Marck C."/>
            <person name="Neuveglise C."/>
            <person name="Talla E."/>
            <person name="Goffard N."/>
            <person name="Frangeul L."/>
            <person name="Aigle M."/>
            <person name="Anthouard V."/>
            <person name="Babour A."/>
            <person name="Barbe V."/>
            <person name="Barnay S."/>
            <person name="Blanchin S."/>
            <person name="Beckerich J.M."/>
            <person name="Beyne E."/>
            <person name="Bleykasten C."/>
            <person name="Boisrame A."/>
            <person name="Boyer J."/>
            <person name="Cattolico L."/>
            <person name="Confanioleri F."/>
            <person name="de Daruvar A."/>
            <person name="Despons L."/>
            <person name="Fabre E."/>
            <person name="Fairhead C."/>
            <person name="Ferry-Dumazet H."/>
            <person name="Groppi A."/>
            <person name="Hantraye F."/>
            <person name="Hennequin C."/>
            <person name="Jauniaux N."/>
            <person name="Joyet P."/>
            <person name="Kachouri R."/>
            <person name="Kerrest A."/>
            <person name="Koszul R."/>
            <person name="Lemaire M."/>
            <person name="Lesur I."/>
            <person name="Ma L."/>
            <person name="Muller H."/>
            <person name="Nicaud J.M."/>
            <person name="Nikolski M."/>
            <person name="Oztas S."/>
            <person name="Ozier-Kalogeropoulos O."/>
            <person name="Pellenz S."/>
            <person name="Potier S."/>
            <person name="Richard G.F."/>
            <person name="Straub M.L."/>
            <person name="Suleau A."/>
            <person name="Swennene D."/>
            <person name="Tekaia F."/>
            <person name="Wesolowski-Louvel M."/>
            <person name="Westhof E."/>
            <person name="Wirth B."/>
            <person name="Zeniou-Meyer M."/>
            <person name="Zivanovic I."/>
            <person name="Bolotin-Fukuhara M."/>
            <person name="Thierry A."/>
            <person name="Bouchier C."/>
            <person name="Caudron B."/>
            <person name="Scarpelli C."/>
            <person name="Gaillardin C."/>
            <person name="Weissenbach J."/>
            <person name="Wincker P."/>
            <person name="Souciet J.L."/>
        </authorList>
    </citation>
    <scope>NUCLEOTIDE SEQUENCE [LARGE SCALE GENOMIC DNA]</scope>
    <source>
        <strain evidence="3">ATCC 36239 / CBS 767 / BCRC 21394 / JCM 1990 / NBRC 0083 / IGC 2968</strain>
    </source>
</reference>
<gene>
    <name evidence="2" type="ordered locus">DEHA2A02178g</name>
</gene>
<dbReference type="Proteomes" id="UP000000599">
    <property type="component" value="Chromosome A"/>
</dbReference>
<dbReference type="KEGG" id="dha:DEHA2A02178g"/>
<dbReference type="OrthoDB" id="63533at2759"/>
<protein>
    <submittedName>
        <fullName evidence="2">DEHA2A02178p</fullName>
    </submittedName>
</protein>
<dbReference type="VEuPathDB" id="FungiDB:DEHA2A02178g"/>
<proteinExistence type="predicted"/>
<dbReference type="PROSITE" id="PS51421">
    <property type="entry name" value="RAS"/>
    <property type="match status" value="1"/>
</dbReference>
<dbReference type="GO" id="GO:0003924">
    <property type="term" value="F:GTPase activity"/>
    <property type="evidence" value="ECO:0007669"/>
    <property type="project" value="InterPro"/>
</dbReference>
<dbReference type="PANTHER" id="PTHR47978">
    <property type="match status" value="1"/>
</dbReference>
<name>Q6BZD6_DEBHA</name>
<dbReference type="SMART" id="SM00173">
    <property type="entry name" value="RAS"/>
    <property type="match status" value="1"/>
</dbReference>
<dbReference type="AlphaFoldDB" id="Q6BZD6"/>
<dbReference type="STRING" id="284592.Q6BZD6"/>
<dbReference type="InterPro" id="IPR005225">
    <property type="entry name" value="Small_GTP-bd"/>
</dbReference>
<dbReference type="GO" id="GO:0005525">
    <property type="term" value="F:GTP binding"/>
    <property type="evidence" value="ECO:0007669"/>
    <property type="project" value="InterPro"/>
</dbReference>
<dbReference type="HOGENOM" id="CLU_041217_10_2_1"/>
<dbReference type="PROSITE" id="PS51419">
    <property type="entry name" value="RAB"/>
    <property type="match status" value="1"/>
</dbReference>
<evidence type="ECO:0000313" key="2">
    <source>
        <dbReference type="EMBL" id="CAG84385.2"/>
    </source>
</evidence>
<dbReference type="SMART" id="SM00176">
    <property type="entry name" value="RAN"/>
    <property type="match status" value="1"/>
</dbReference>
<dbReference type="PROSITE" id="PS51420">
    <property type="entry name" value="RHO"/>
    <property type="match status" value="1"/>
</dbReference>